<proteinExistence type="predicted"/>
<dbReference type="InterPro" id="IPR000868">
    <property type="entry name" value="Isochorismatase-like_dom"/>
</dbReference>
<dbReference type="Pfam" id="PF00857">
    <property type="entry name" value="Isochorismatase"/>
    <property type="match status" value="1"/>
</dbReference>
<dbReference type="Gene3D" id="3.40.50.850">
    <property type="entry name" value="Isochorismatase-like"/>
    <property type="match status" value="1"/>
</dbReference>
<dbReference type="InterPro" id="IPR050272">
    <property type="entry name" value="Isochorismatase-like_hydrls"/>
</dbReference>
<protein>
    <submittedName>
        <fullName evidence="3">Cysteine hydrolase</fullName>
    </submittedName>
</protein>
<dbReference type="SUPFAM" id="SSF52499">
    <property type="entry name" value="Isochorismatase-like hydrolases"/>
    <property type="match status" value="1"/>
</dbReference>
<dbReference type="GO" id="GO:0016787">
    <property type="term" value="F:hydrolase activity"/>
    <property type="evidence" value="ECO:0007669"/>
    <property type="project" value="UniProtKB-KW"/>
</dbReference>
<gene>
    <name evidence="3" type="ORF">E6C76_16425</name>
</gene>
<evidence type="ECO:0000259" key="2">
    <source>
        <dbReference type="Pfam" id="PF00857"/>
    </source>
</evidence>
<comment type="caution">
    <text evidence="3">The sequence shown here is derived from an EMBL/GenBank/DDBJ whole genome shotgun (WGS) entry which is preliminary data.</text>
</comment>
<feature type="domain" description="Isochorismatase-like" evidence="2">
    <location>
        <begin position="23"/>
        <end position="191"/>
    </location>
</feature>
<dbReference type="PANTHER" id="PTHR43540:SF15">
    <property type="entry name" value="BLR5631 PROTEIN"/>
    <property type="match status" value="1"/>
</dbReference>
<name>A0A4S4ASP1_9RHOO</name>
<evidence type="ECO:0000313" key="4">
    <source>
        <dbReference type="Proteomes" id="UP000308430"/>
    </source>
</evidence>
<dbReference type="CDD" id="cd01014">
    <property type="entry name" value="nicotinamidase_related"/>
    <property type="match status" value="1"/>
</dbReference>
<dbReference type="AlphaFoldDB" id="A0A4S4ASP1"/>
<accession>A0A4S4ASP1</accession>
<dbReference type="EMBL" id="SSOC01000006">
    <property type="protein sequence ID" value="THF62852.1"/>
    <property type="molecule type" value="Genomic_DNA"/>
</dbReference>
<sequence>MNAPTTLRRLAGKPELPAPLSESVLILVDAQNTYRQGILQLAGIDAALAECAVLLGRARALGTPVIHVQHDGGPASPFDIRAPIGAIAEPVAPQGGEPVVVKRHPNAFFGTDLEERLQALGRRKLVIAGFMTHMCIQSTARGAFNLGYEITVPASATATRDLPATDGGVLGAAGVQAAALAMLADVFAVVVADARAIPD</sequence>
<evidence type="ECO:0000313" key="3">
    <source>
        <dbReference type="EMBL" id="THF62852.1"/>
    </source>
</evidence>
<dbReference type="RefSeq" id="WP_136349333.1">
    <property type="nucleotide sequence ID" value="NZ_SSOC01000006.1"/>
</dbReference>
<dbReference type="Proteomes" id="UP000308430">
    <property type="component" value="Unassembled WGS sequence"/>
</dbReference>
<dbReference type="InterPro" id="IPR036380">
    <property type="entry name" value="Isochorismatase-like_sf"/>
</dbReference>
<dbReference type="PANTHER" id="PTHR43540">
    <property type="entry name" value="PEROXYUREIDOACRYLATE/UREIDOACRYLATE AMIDOHYDROLASE-RELATED"/>
    <property type="match status" value="1"/>
</dbReference>
<keyword evidence="4" id="KW-1185">Reference proteome</keyword>
<organism evidence="3 4">
    <name type="scientific">Pseudothauera nasutitermitis</name>
    <dbReference type="NCBI Taxonomy" id="2565930"/>
    <lineage>
        <taxon>Bacteria</taxon>
        <taxon>Pseudomonadati</taxon>
        <taxon>Pseudomonadota</taxon>
        <taxon>Betaproteobacteria</taxon>
        <taxon>Rhodocyclales</taxon>
        <taxon>Zoogloeaceae</taxon>
        <taxon>Pseudothauera</taxon>
    </lineage>
</organism>
<dbReference type="OrthoDB" id="5360912at2"/>
<reference evidence="3 4" key="1">
    <citation type="submission" date="2019-04" db="EMBL/GenBank/DDBJ databases">
        <title>Azoarcus nasutitermitis sp. nov. isolated from termite nest.</title>
        <authorList>
            <person name="Lin S.-Y."/>
            <person name="Hameed A."/>
            <person name="Hsu Y.-H."/>
            <person name="Young C.-C."/>
        </authorList>
    </citation>
    <scope>NUCLEOTIDE SEQUENCE [LARGE SCALE GENOMIC DNA]</scope>
    <source>
        <strain evidence="3 4">CC-YHH838</strain>
    </source>
</reference>
<keyword evidence="1 3" id="KW-0378">Hydrolase</keyword>
<evidence type="ECO:0000256" key="1">
    <source>
        <dbReference type="ARBA" id="ARBA00022801"/>
    </source>
</evidence>